<dbReference type="Proteomes" id="UP001604336">
    <property type="component" value="Unassembled WGS sequence"/>
</dbReference>
<gene>
    <name evidence="1" type="ORF">Adt_33709</name>
</gene>
<accession>A0ABD1QZ02</accession>
<sequence>MYGNSQKPKLPNSIAKSRAQKTEVLSCRCRAAECRLRDLEEIKRLLRLLSAAEARTAVQASDVFPASLLQSFISATFQFQACFRLPFSDWRLEMRQSGFTLQIRNNIYCARVYQEIIETKRKCEVITAELNIKMEELSAEAIERSAEMEEIDVDQEDIDVSEKLHEIGASKDRVKELEKRYKNI</sequence>
<evidence type="ECO:0000313" key="1">
    <source>
        <dbReference type="EMBL" id="KAL2480743.1"/>
    </source>
</evidence>
<name>A0ABD1QZ02_9LAMI</name>
<proteinExistence type="predicted"/>
<dbReference type="EMBL" id="JBFOLK010000010">
    <property type="protein sequence ID" value="KAL2480743.1"/>
    <property type="molecule type" value="Genomic_DNA"/>
</dbReference>
<reference evidence="2" key="1">
    <citation type="submission" date="2024-07" db="EMBL/GenBank/DDBJ databases">
        <title>Two chromosome-level genome assemblies of Korean endemic species Abeliophyllum distichum and Forsythia ovata (Oleaceae).</title>
        <authorList>
            <person name="Jang H."/>
        </authorList>
    </citation>
    <scope>NUCLEOTIDE SEQUENCE [LARGE SCALE GENOMIC DNA]</scope>
</reference>
<evidence type="ECO:0000313" key="2">
    <source>
        <dbReference type="Proteomes" id="UP001604336"/>
    </source>
</evidence>
<comment type="caution">
    <text evidence="1">The sequence shown here is derived from an EMBL/GenBank/DDBJ whole genome shotgun (WGS) entry which is preliminary data.</text>
</comment>
<dbReference type="AlphaFoldDB" id="A0ABD1QZ02"/>
<organism evidence="1 2">
    <name type="scientific">Abeliophyllum distichum</name>
    <dbReference type="NCBI Taxonomy" id="126358"/>
    <lineage>
        <taxon>Eukaryota</taxon>
        <taxon>Viridiplantae</taxon>
        <taxon>Streptophyta</taxon>
        <taxon>Embryophyta</taxon>
        <taxon>Tracheophyta</taxon>
        <taxon>Spermatophyta</taxon>
        <taxon>Magnoliopsida</taxon>
        <taxon>eudicotyledons</taxon>
        <taxon>Gunneridae</taxon>
        <taxon>Pentapetalae</taxon>
        <taxon>asterids</taxon>
        <taxon>lamiids</taxon>
        <taxon>Lamiales</taxon>
        <taxon>Oleaceae</taxon>
        <taxon>Forsythieae</taxon>
        <taxon>Abeliophyllum</taxon>
    </lineage>
</organism>
<protein>
    <submittedName>
        <fullName evidence="1">Uncharacterized protein</fullName>
    </submittedName>
</protein>
<keyword evidence="2" id="KW-1185">Reference proteome</keyword>